<sequence>MADTQYPFIKGVVGYVYLTSPEFEQHILRLKQNPKFVGIRKIWSEPDWIEREDVITGLEILGQYNLTFDLLIKSREQYNSVKRFLKRVPANLKIVLDHLGKPDAKSGAEQWWFDDITTIASYPNVYCKLSGMVTEADLTNWKASNFTQHVNHVMQEFGIDRVMFGSDWPVCKMACANLPEVYNLLDSILNKLTQNEKSKVFCENAIKFYNLKLD</sequence>
<evidence type="ECO:0000313" key="3">
    <source>
        <dbReference type="Ensembl" id="ENSCSAVP00000014793.1"/>
    </source>
</evidence>
<dbReference type="PANTHER" id="PTHR43569:SF2">
    <property type="entry name" value="AMIDOHYDROLASE-RELATED DOMAIN-CONTAINING PROTEIN"/>
    <property type="match status" value="1"/>
</dbReference>
<dbReference type="PANTHER" id="PTHR43569">
    <property type="entry name" value="AMIDOHYDROLASE"/>
    <property type="match status" value="1"/>
</dbReference>
<accession>H2ZB28</accession>
<reference evidence="3" key="3">
    <citation type="submission" date="2025-09" db="UniProtKB">
        <authorList>
            <consortium name="Ensembl"/>
        </authorList>
    </citation>
    <scope>IDENTIFICATION</scope>
</reference>
<comment type="similarity">
    <text evidence="1">Belongs to the metallo-dependent hydrolases superfamily.</text>
</comment>
<dbReference type="Proteomes" id="UP000007875">
    <property type="component" value="Unassembled WGS sequence"/>
</dbReference>
<dbReference type="GO" id="GO:0016787">
    <property type="term" value="F:hydrolase activity"/>
    <property type="evidence" value="ECO:0007669"/>
    <property type="project" value="InterPro"/>
</dbReference>
<dbReference type="InParanoid" id="H2ZB28"/>
<dbReference type="InterPro" id="IPR052350">
    <property type="entry name" value="Metallo-dep_Lactonases"/>
</dbReference>
<feature type="domain" description="Amidohydrolase-related" evidence="2">
    <location>
        <begin position="6"/>
        <end position="211"/>
    </location>
</feature>
<keyword evidence="4" id="KW-1185">Reference proteome</keyword>
<reference evidence="3" key="2">
    <citation type="submission" date="2025-08" db="UniProtKB">
        <authorList>
            <consortium name="Ensembl"/>
        </authorList>
    </citation>
    <scope>IDENTIFICATION</scope>
</reference>
<dbReference type="Ensembl" id="ENSCSAVT00000014966.1">
    <property type="protein sequence ID" value="ENSCSAVP00000014793.1"/>
    <property type="gene ID" value="ENSCSAVG00000008653.1"/>
</dbReference>
<dbReference type="Gene3D" id="3.20.20.140">
    <property type="entry name" value="Metal-dependent hydrolases"/>
    <property type="match status" value="1"/>
</dbReference>
<evidence type="ECO:0000313" key="4">
    <source>
        <dbReference type="Proteomes" id="UP000007875"/>
    </source>
</evidence>
<evidence type="ECO:0000256" key="1">
    <source>
        <dbReference type="ARBA" id="ARBA00038310"/>
    </source>
</evidence>
<evidence type="ECO:0000259" key="2">
    <source>
        <dbReference type="Pfam" id="PF04909"/>
    </source>
</evidence>
<organism evidence="3 4">
    <name type="scientific">Ciona savignyi</name>
    <name type="common">Pacific transparent sea squirt</name>
    <dbReference type="NCBI Taxonomy" id="51511"/>
    <lineage>
        <taxon>Eukaryota</taxon>
        <taxon>Metazoa</taxon>
        <taxon>Chordata</taxon>
        <taxon>Tunicata</taxon>
        <taxon>Ascidiacea</taxon>
        <taxon>Phlebobranchia</taxon>
        <taxon>Cionidae</taxon>
        <taxon>Ciona</taxon>
    </lineage>
</organism>
<protein>
    <recommendedName>
        <fullName evidence="2">Amidohydrolase-related domain-containing protein</fullName>
    </recommendedName>
</protein>
<dbReference type="AlphaFoldDB" id="H2ZB28"/>
<dbReference type="SUPFAM" id="SSF51556">
    <property type="entry name" value="Metallo-dependent hydrolases"/>
    <property type="match status" value="1"/>
</dbReference>
<dbReference type="Pfam" id="PF04909">
    <property type="entry name" value="Amidohydro_2"/>
    <property type="match status" value="1"/>
</dbReference>
<name>H2ZB28_CIOSA</name>
<dbReference type="InterPro" id="IPR032466">
    <property type="entry name" value="Metal_Hydrolase"/>
</dbReference>
<dbReference type="InterPro" id="IPR006680">
    <property type="entry name" value="Amidohydro-rel"/>
</dbReference>
<dbReference type="OMA" id="DWPVCLV"/>
<reference evidence="4" key="1">
    <citation type="submission" date="2003-08" db="EMBL/GenBank/DDBJ databases">
        <authorList>
            <person name="Birren B."/>
            <person name="Nusbaum C."/>
            <person name="Abebe A."/>
            <person name="Abouelleil A."/>
            <person name="Adekoya E."/>
            <person name="Ait-zahra M."/>
            <person name="Allen N."/>
            <person name="Allen T."/>
            <person name="An P."/>
            <person name="Anderson M."/>
            <person name="Anderson S."/>
            <person name="Arachchi H."/>
            <person name="Armbruster J."/>
            <person name="Bachantsang P."/>
            <person name="Baldwin J."/>
            <person name="Barry A."/>
            <person name="Bayul T."/>
            <person name="Blitshsteyn B."/>
            <person name="Bloom T."/>
            <person name="Blye J."/>
            <person name="Boguslavskiy L."/>
            <person name="Borowsky M."/>
            <person name="Boukhgalter B."/>
            <person name="Brunache A."/>
            <person name="Butler J."/>
            <person name="Calixte N."/>
            <person name="Calvo S."/>
            <person name="Camarata J."/>
            <person name="Campo K."/>
            <person name="Chang J."/>
            <person name="Cheshatsang Y."/>
            <person name="Citroen M."/>
            <person name="Collymore A."/>
            <person name="Considine T."/>
            <person name="Cook A."/>
            <person name="Cooke P."/>
            <person name="Corum B."/>
            <person name="Cuomo C."/>
            <person name="David R."/>
            <person name="Dawoe T."/>
            <person name="Degray S."/>
            <person name="Dodge S."/>
            <person name="Dooley K."/>
            <person name="Dorje P."/>
            <person name="Dorjee K."/>
            <person name="Dorris L."/>
            <person name="Duffey N."/>
            <person name="Dupes A."/>
            <person name="Elkins T."/>
            <person name="Engels R."/>
            <person name="Erickson J."/>
            <person name="Farina A."/>
            <person name="Faro S."/>
            <person name="Ferreira P."/>
            <person name="Fischer H."/>
            <person name="Fitzgerald M."/>
            <person name="Foley K."/>
            <person name="Gage D."/>
            <person name="Galagan J."/>
            <person name="Gearin G."/>
            <person name="Gnerre S."/>
            <person name="Gnirke A."/>
            <person name="Goyette A."/>
            <person name="Graham J."/>
            <person name="Grandbois E."/>
            <person name="Gyaltsen K."/>
            <person name="Hafez N."/>
            <person name="Hagopian D."/>
            <person name="Hagos B."/>
            <person name="Hall J."/>
            <person name="Hatcher B."/>
            <person name="Heller A."/>
            <person name="Higgins H."/>
            <person name="Honan T."/>
            <person name="Horn A."/>
            <person name="Houde N."/>
            <person name="Hughes L."/>
            <person name="Hulme W."/>
            <person name="Husby E."/>
            <person name="Iliev I."/>
            <person name="Jaffe D."/>
            <person name="Jones C."/>
            <person name="Kamal M."/>
            <person name="Kamat A."/>
            <person name="Kamvysselis M."/>
            <person name="Karlsson E."/>
            <person name="Kells C."/>
            <person name="Kieu A."/>
            <person name="Kisner P."/>
            <person name="Kodira C."/>
            <person name="Kulbokas E."/>
            <person name="Labutti K."/>
            <person name="Lama D."/>
            <person name="Landers T."/>
            <person name="Leger J."/>
            <person name="Levine S."/>
            <person name="Lewis D."/>
            <person name="Lewis T."/>
            <person name="Lindblad-toh K."/>
            <person name="Liu X."/>
            <person name="Lokyitsang T."/>
            <person name="Lokyitsang Y."/>
            <person name="Lucien O."/>
            <person name="Lui A."/>
            <person name="Ma L.J."/>
            <person name="Mabbitt R."/>
            <person name="Macdonald J."/>
            <person name="Maclean C."/>
            <person name="Major J."/>
            <person name="Manning J."/>
            <person name="Marabella R."/>
            <person name="Maru K."/>
            <person name="Matthews C."/>
            <person name="Mauceli E."/>
            <person name="Mccarthy M."/>
            <person name="Mcdonough S."/>
            <person name="Mcghee T."/>
            <person name="Meldrim J."/>
            <person name="Meneus L."/>
            <person name="Mesirov J."/>
            <person name="Mihalev A."/>
            <person name="Mihova T."/>
            <person name="Mikkelsen T."/>
            <person name="Mlenga V."/>
            <person name="Moru K."/>
            <person name="Mozes J."/>
            <person name="Mulrain L."/>
            <person name="Munson G."/>
            <person name="Naylor J."/>
            <person name="Newes C."/>
            <person name="Nguyen C."/>
            <person name="Nguyen N."/>
            <person name="Nguyen T."/>
            <person name="Nicol R."/>
            <person name="Nielsen C."/>
            <person name="Nizzari M."/>
            <person name="Norbu C."/>
            <person name="Norbu N."/>
            <person name="O'donnell P."/>
            <person name="Okoawo O."/>
            <person name="O'leary S."/>
            <person name="Omotosho B."/>
            <person name="O'neill K."/>
            <person name="Osman S."/>
            <person name="Parker S."/>
            <person name="Perrin D."/>
            <person name="Phunkhang P."/>
            <person name="Piqani B."/>
            <person name="Purcell S."/>
            <person name="Rachupka T."/>
            <person name="Ramasamy U."/>
            <person name="Rameau R."/>
            <person name="Ray V."/>
            <person name="Raymond C."/>
            <person name="Retta R."/>
            <person name="Richardson S."/>
            <person name="Rise C."/>
            <person name="Rodriguez J."/>
            <person name="Rogers J."/>
            <person name="Rogov P."/>
            <person name="Rutman M."/>
            <person name="Schupbach R."/>
            <person name="Seaman C."/>
            <person name="Settipalli S."/>
            <person name="Sharpe T."/>
            <person name="Sheridan J."/>
            <person name="Sherpa N."/>
            <person name="Shi J."/>
            <person name="Smirnov S."/>
            <person name="Smith C."/>
            <person name="Sougnez C."/>
            <person name="Spencer B."/>
            <person name="Stalker J."/>
            <person name="Stange-thomann N."/>
            <person name="Stavropoulos S."/>
            <person name="Stetson K."/>
            <person name="Stone C."/>
            <person name="Stone S."/>
            <person name="Stubbs M."/>
            <person name="Talamas J."/>
            <person name="Tchuinga P."/>
            <person name="Tenzing P."/>
            <person name="Tesfaye S."/>
            <person name="Theodore J."/>
            <person name="Thoulutsang Y."/>
            <person name="Topham K."/>
            <person name="Towey S."/>
            <person name="Tsamla T."/>
            <person name="Tsomo N."/>
            <person name="Vallee D."/>
            <person name="Vassiliev H."/>
            <person name="Venkataraman V."/>
            <person name="Vinson J."/>
            <person name="Vo A."/>
            <person name="Wade C."/>
            <person name="Wang S."/>
            <person name="Wangchuk T."/>
            <person name="Wangdi T."/>
            <person name="Whittaker C."/>
            <person name="Wilkinson J."/>
            <person name="Wu Y."/>
            <person name="Wyman D."/>
            <person name="Yadav S."/>
            <person name="Yang S."/>
            <person name="Yang X."/>
            <person name="Yeager S."/>
            <person name="Yee E."/>
            <person name="Young G."/>
            <person name="Zainoun J."/>
            <person name="Zembeck L."/>
            <person name="Zimmer A."/>
            <person name="Zody M."/>
            <person name="Lander E."/>
        </authorList>
    </citation>
    <scope>NUCLEOTIDE SEQUENCE [LARGE SCALE GENOMIC DNA]</scope>
</reference>
<dbReference type="HOGENOM" id="CLU_044590_3_0_1"/>
<proteinExistence type="inferred from homology"/>
<dbReference type="STRING" id="51511.ENSCSAVP00000014793"/>
<dbReference type="eggNOG" id="ENOG502RZT7">
    <property type="taxonomic scope" value="Eukaryota"/>
</dbReference>